<keyword evidence="4" id="KW-1185">Reference proteome</keyword>
<evidence type="ECO:0000256" key="2">
    <source>
        <dbReference type="SAM" id="SignalP"/>
    </source>
</evidence>
<dbReference type="GO" id="GO:0005886">
    <property type="term" value="C:plasma membrane"/>
    <property type="evidence" value="ECO:0007669"/>
    <property type="project" value="TreeGrafter"/>
</dbReference>
<dbReference type="AlphaFoldDB" id="F8EXI7"/>
<organism evidence="3 4">
    <name type="scientific">Gracilinema caldarium (strain ATCC 51460 / DSM 7334 / H1)</name>
    <name type="common">Treponema caldarium</name>
    <dbReference type="NCBI Taxonomy" id="744872"/>
    <lineage>
        <taxon>Bacteria</taxon>
        <taxon>Pseudomonadati</taxon>
        <taxon>Spirochaetota</taxon>
        <taxon>Spirochaetia</taxon>
        <taxon>Spirochaetales</taxon>
        <taxon>Breznakiellaceae</taxon>
        <taxon>Gracilinema</taxon>
    </lineage>
</organism>
<dbReference type="KEGG" id="scd:Spica_1066"/>
<feature type="transmembrane region" description="Helical" evidence="1">
    <location>
        <begin position="412"/>
        <end position="436"/>
    </location>
</feature>
<dbReference type="HOGENOM" id="CLU_300889_0_0_12"/>
<feature type="transmembrane region" description="Helical" evidence="1">
    <location>
        <begin position="945"/>
        <end position="969"/>
    </location>
</feature>
<keyword evidence="2" id="KW-0732">Signal</keyword>
<dbReference type="Gene3D" id="1.20.1640.10">
    <property type="entry name" value="Multidrug efflux transporter AcrB transmembrane domain"/>
    <property type="match status" value="2"/>
</dbReference>
<dbReference type="Gene3D" id="3.30.70.1430">
    <property type="entry name" value="Multidrug efflux transporter AcrB pore domain"/>
    <property type="match status" value="2"/>
</dbReference>
<dbReference type="Gene3D" id="3.30.70.1320">
    <property type="entry name" value="Multidrug efflux transporter AcrB pore domain like"/>
    <property type="match status" value="1"/>
</dbReference>
<name>F8EXI7_GRAC1</name>
<feature type="transmembrane region" description="Helical" evidence="1">
    <location>
        <begin position="516"/>
        <end position="535"/>
    </location>
</feature>
<keyword evidence="1" id="KW-1133">Transmembrane helix</keyword>
<gene>
    <name evidence="3" type="ordered locus">Spica_1066</name>
</gene>
<keyword evidence="1" id="KW-0812">Transmembrane</keyword>
<dbReference type="OrthoDB" id="9757876at2"/>
<dbReference type="PANTHER" id="PTHR32063">
    <property type="match status" value="1"/>
</dbReference>
<dbReference type="eggNOG" id="COG0841">
    <property type="taxonomic scope" value="Bacteria"/>
</dbReference>
<dbReference type="Gene3D" id="3.30.2090.10">
    <property type="entry name" value="Multidrug efflux transporter AcrB TolC docking domain, DN and DC subdomains"/>
    <property type="match status" value="2"/>
</dbReference>
<protein>
    <submittedName>
        <fullName evidence="3">Acriflavin resistance protein</fullName>
    </submittedName>
</protein>
<evidence type="ECO:0000313" key="4">
    <source>
        <dbReference type="Proteomes" id="UP000000503"/>
    </source>
</evidence>
<dbReference type="SUPFAM" id="SSF82714">
    <property type="entry name" value="Multidrug efflux transporter AcrB TolC docking domain, DN and DC subdomains"/>
    <property type="match status" value="1"/>
</dbReference>
<feature type="chain" id="PRO_5003376548" evidence="2">
    <location>
        <begin position="22"/>
        <end position="994"/>
    </location>
</feature>
<feature type="transmembrane region" description="Helical" evidence="1">
    <location>
        <begin position="351"/>
        <end position="373"/>
    </location>
</feature>
<feature type="signal peptide" evidence="2">
    <location>
        <begin position="1"/>
        <end position="21"/>
    </location>
</feature>
<dbReference type="InterPro" id="IPR001036">
    <property type="entry name" value="Acrflvin-R"/>
</dbReference>
<evidence type="ECO:0000256" key="1">
    <source>
        <dbReference type="SAM" id="Phobius"/>
    </source>
</evidence>
<dbReference type="SUPFAM" id="SSF82693">
    <property type="entry name" value="Multidrug efflux transporter AcrB pore domain, PN1, PN2, PC1 and PC2 subdomains"/>
    <property type="match status" value="2"/>
</dbReference>
<dbReference type="Proteomes" id="UP000000503">
    <property type="component" value="Chromosome"/>
</dbReference>
<feature type="transmembrane region" description="Helical" evidence="1">
    <location>
        <begin position="442"/>
        <end position="466"/>
    </location>
</feature>
<feature type="transmembrane region" description="Helical" evidence="1">
    <location>
        <begin position="915"/>
        <end position="939"/>
    </location>
</feature>
<dbReference type="SUPFAM" id="SSF82866">
    <property type="entry name" value="Multidrug efflux transporter AcrB transmembrane domain"/>
    <property type="match status" value="2"/>
</dbReference>
<feature type="transmembrane region" description="Helical" evidence="1">
    <location>
        <begin position="819"/>
        <end position="837"/>
    </location>
</feature>
<feature type="transmembrane region" description="Helical" evidence="1">
    <location>
        <begin position="844"/>
        <end position="865"/>
    </location>
</feature>
<keyword evidence="1" id="KW-0472">Membrane</keyword>
<feature type="transmembrane region" description="Helical" evidence="1">
    <location>
        <begin position="322"/>
        <end position="344"/>
    </location>
</feature>
<dbReference type="Gene3D" id="3.30.70.1440">
    <property type="entry name" value="Multidrug efflux transporter AcrB pore domain"/>
    <property type="match status" value="1"/>
</dbReference>
<dbReference type="GO" id="GO:0042910">
    <property type="term" value="F:xenobiotic transmembrane transporter activity"/>
    <property type="evidence" value="ECO:0007669"/>
    <property type="project" value="TreeGrafter"/>
</dbReference>
<evidence type="ECO:0000313" key="3">
    <source>
        <dbReference type="EMBL" id="AEJ19214.1"/>
    </source>
</evidence>
<dbReference type="InterPro" id="IPR027463">
    <property type="entry name" value="AcrB_DN_DC_subdom"/>
</dbReference>
<dbReference type="RefSeq" id="WP_013968525.1">
    <property type="nucleotide sequence ID" value="NC_015732.1"/>
</dbReference>
<sequence>MGIANPKRTLAILLVCISLSAALMIRQGPGTTAQDRDPSYVVTLRHYGVEAREMERTVAIPLEDALSAIPGISNLVTTSEQGKVRVLVHFTGTGTGTYEAVRDAAQRVYETLPPSAQRPEITSSRDSRIPVWSAAVFLKDEDPASAHTLGSLLERVVKPALERIDGAGEIELAGTGLPEVVISLDEKACAARGIAAWNIARQLAEQDLLFPAGHIDEGDRRLFMTLDGRFETAKALEHAPIALPSGQMVPLLSLGKIVEQDRQPETIARLDGKPAAVISVMGSSQVKLNRLSKQIRQILKDLEHLPLVLYVLSDRGKEEEEAFLSVVSATVQGSIILAVTVALLSGGFSVISILSVPLIIFFAGAILVLFGFSLDRLSLAGLACGVGAAVDCTIVVIERLQSCQSRLEKEKSLMVLAPSLFASTATTVVALIPLALLGSNSAIVGAIAWGIGTTSVVALGIGLGFLPAFITSPVPRCMTPWPRALGIRHYATLFTQRVRKSFSWLMIHSYQKPRRILLLSSILSIAGLGALYISGADVANLPSEDSVYAQVEFEGGLVSERVDELISEYAVSLRSKKGIRAVQTSARTASASVMISFNPRETNLDAVRVLARSTPVYGGFVYIPEASSQDRIWTITIAGDDDEVCRRIARDLARSAQASPLVSETVLNFKDGSQRLFLHNDGERMAALGLSASFVADTLRRALFGPVIYKRLNETGETDVRLRFATETYVHRDTLYHLPLSPAIETHTVVHIKEDREPASIRRENRRRTASISIRTRPMDPRKVRDQLQPLLEKILLPPGYVITFDREAIAAADNLSRMGLHFTLALIFCFMVIAAATESVQAALVILAAVPPALAVPALTTLLSGSSIDVALACAFVAVSGITVNAAVLSVEALREQGPISSTYTLYRALRKRLPPLFSTSLTTVVGSLPFLCIPGAANQMIRSLALVNTLGVSMSFLVSLSLIPALARLWPAVTFPQEAGIQPYPSSQGALV</sequence>
<dbReference type="STRING" id="744872.Spica_1066"/>
<dbReference type="PANTHER" id="PTHR32063:SF0">
    <property type="entry name" value="SWARMING MOTILITY PROTEIN SWRC"/>
    <property type="match status" value="1"/>
</dbReference>
<dbReference type="Pfam" id="PF00873">
    <property type="entry name" value="ACR_tran"/>
    <property type="match status" value="2"/>
</dbReference>
<proteinExistence type="predicted"/>
<reference evidence="4" key="1">
    <citation type="journal article" date="2013" name="Stand. Genomic Sci.">
        <title>Genome sequence of the thermophilic fresh-water bacterium Spirochaeta caldaria type strain (H1(T)), reclassification of Spirochaeta caldaria, Spirochaeta stenostrepta, and Spirochaeta zuelzerae in the genus Treponema as Treponema caldaria comb. nov., Treponema stenostrepta comb. nov., and Treponema zuelzerae comb. nov., and emendation of the genus Treponema.</title>
        <authorList>
            <person name="Abt B."/>
            <person name="Goker M."/>
            <person name="Scheuner C."/>
            <person name="Han C."/>
            <person name="Lu M."/>
            <person name="Misra M."/>
            <person name="Lapidus A."/>
            <person name="Nolan M."/>
            <person name="Lucas S."/>
            <person name="Hammon N."/>
            <person name="Deshpande S."/>
            <person name="Cheng J.F."/>
            <person name="Tapia R."/>
            <person name="Goodwin L.A."/>
            <person name="Pitluck S."/>
            <person name="Liolios K."/>
            <person name="Pagani I."/>
            <person name="Ivanova N."/>
            <person name="Mavromatis K."/>
            <person name="Mikhailova N."/>
            <person name="Huntemann M."/>
            <person name="Pati A."/>
            <person name="Chen A."/>
            <person name="Palaniappan K."/>
            <person name="Land M."/>
            <person name="Hauser L."/>
            <person name="Jeffries C.D."/>
            <person name="Rohde M."/>
            <person name="Spring S."/>
            <person name="Gronow S."/>
            <person name="Detter J.C."/>
            <person name="Bristow J."/>
            <person name="Eisen J.A."/>
            <person name="Markowitz V."/>
            <person name="Hugenholtz P."/>
            <person name="Kyrpides N.C."/>
            <person name="Woyke T."/>
            <person name="Klenk H.P."/>
        </authorList>
    </citation>
    <scope>NUCLEOTIDE SEQUENCE</scope>
    <source>
        <strain evidence="4">ATCC 51460 / DSM 7334 / H1</strain>
    </source>
</reference>
<accession>F8EXI7</accession>
<dbReference type="EMBL" id="CP002868">
    <property type="protein sequence ID" value="AEJ19214.1"/>
    <property type="molecule type" value="Genomic_DNA"/>
</dbReference>